<accession>A0AAV7II47</accession>
<name>A0AAV7II47_COTGL</name>
<protein>
    <submittedName>
        <fullName evidence="1">Uncharacterized protein</fullName>
    </submittedName>
</protein>
<evidence type="ECO:0000313" key="1">
    <source>
        <dbReference type="EMBL" id="KAH0550089.1"/>
    </source>
</evidence>
<evidence type="ECO:0000313" key="2">
    <source>
        <dbReference type="Proteomes" id="UP000826195"/>
    </source>
</evidence>
<comment type="caution">
    <text evidence="1">The sequence shown here is derived from an EMBL/GenBank/DDBJ whole genome shotgun (WGS) entry which is preliminary data.</text>
</comment>
<reference evidence="1 2" key="1">
    <citation type="journal article" date="2021" name="J. Hered.">
        <title>A chromosome-level genome assembly of the parasitoid wasp, Cotesia glomerata (Hymenoptera: Braconidae).</title>
        <authorList>
            <person name="Pinto B.J."/>
            <person name="Weis J.J."/>
            <person name="Gamble T."/>
            <person name="Ode P.J."/>
            <person name="Paul R."/>
            <person name="Zaspel J.M."/>
        </authorList>
    </citation>
    <scope>NUCLEOTIDE SEQUENCE [LARGE SCALE GENOMIC DNA]</scope>
    <source>
        <strain evidence="1">CgM1</strain>
    </source>
</reference>
<sequence length="136" mass="15782">MRMKRRRGNNPLRHSSASFRKMDGRFSRCWCSIPRYKLLPRASWTWGWREEGEGMRAVSLVAVGGFLVADGVKYPCKIFSSGLTVELVLALEIHKFKQLRLRLWVAELMFFRFLRDYFSSIIPRGVRGGPGRTKPS</sequence>
<keyword evidence="2" id="KW-1185">Reference proteome</keyword>
<proteinExistence type="predicted"/>
<dbReference type="EMBL" id="JAHXZJ010001864">
    <property type="protein sequence ID" value="KAH0550089.1"/>
    <property type="molecule type" value="Genomic_DNA"/>
</dbReference>
<gene>
    <name evidence="1" type="ORF">KQX54_017354</name>
</gene>
<dbReference type="Proteomes" id="UP000826195">
    <property type="component" value="Unassembled WGS sequence"/>
</dbReference>
<dbReference type="AlphaFoldDB" id="A0AAV7II47"/>
<organism evidence="1 2">
    <name type="scientific">Cotesia glomerata</name>
    <name type="common">Lepidopteran parasitic wasp</name>
    <name type="synonym">Apanteles glomeratus</name>
    <dbReference type="NCBI Taxonomy" id="32391"/>
    <lineage>
        <taxon>Eukaryota</taxon>
        <taxon>Metazoa</taxon>
        <taxon>Ecdysozoa</taxon>
        <taxon>Arthropoda</taxon>
        <taxon>Hexapoda</taxon>
        <taxon>Insecta</taxon>
        <taxon>Pterygota</taxon>
        <taxon>Neoptera</taxon>
        <taxon>Endopterygota</taxon>
        <taxon>Hymenoptera</taxon>
        <taxon>Apocrita</taxon>
        <taxon>Ichneumonoidea</taxon>
        <taxon>Braconidae</taxon>
        <taxon>Microgastrinae</taxon>
        <taxon>Cotesia</taxon>
    </lineage>
</organism>